<dbReference type="HOGENOM" id="CLU_1288587_0_0_1"/>
<keyword evidence="2" id="KW-1185">Reference proteome</keyword>
<dbReference type="Proteomes" id="UP000001631">
    <property type="component" value="Unassembled WGS sequence"/>
</dbReference>
<accession>C0NTW8</accession>
<organism evidence="1 2">
    <name type="scientific">Ajellomyces capsulatus (strain G186AR / H82 / ATCC MYA-2454 / RMSCC 2432)</name>
    <name type="common">Darling's disease fungus</name>
    <name type="synonym">Histoplasma capsulatum</name>
    <dbReference type="NCBI Taxonomy" id="447093"/>
    <lineage>
        <taxon>Eukaryota</taxon>
        <taxon>Fungi</taxon>
        <taxon>Dikarya</taxon>
        <taxon>Ascomycota</taxon>
        <taxon>Pezizomycotina</taxon>
        <taxon>Eurotiomycetes</taxon>
        <taxon>Eurotiomycetidae</taxon>
        <taxon>Onygenales</taxon>
        <taxon>Ajellomycetaceae</taxon>
        <taxon>Histoplasma</taxon>
    </lineage>
</organism>
<dbReference type="InParanoid" id="C0NTW8"/>
<sequence length="214" mass="23854">MQNLLQVADPITLKLAIVGTCRSIHAFWKGVIGCFKGFLYPVSLTMVHPVLKFGVQLHVAGEKIPDIFGGLSRLTMLSLLLCPELDMHFERLIFRLAVTQLFRSAAGDAYHSCPSPPPSTWGWPVGTLNRLGRIHPHCALDVGPWKVQAAAVISVLIQVKYGHTAALAPAPHQWLRNENPNRIVGLNEETDTQQTSARQMVEWERKILLIIKKQ</sequence>
<dbReference type="EMBL" id="GG663371">
    <property type="protein sequence ID" value="EEH05479.1"/>
    <property type="molecule type" value="Genomic_DNA"/>
</dbReference>
<reference evidence="1" key="1">
    <citation type="submission" date="2009-02" db="EMBL/GenBank/DDBJ databases">
        <title>The Genome Sequence of Ajellomyces capsulatus strain G186AR.</title>
        <authorList>
            <consortium name="The Broad Institute Genome Sequencing Platform"/>
            <person name="Champion M."/>
            <person name="Cuomo C."/>
            <person name="Ma L.-J."/>
            <person name="Henn M.R."/>
            <person name="Sil A."/>
            <person name="Goldman B."/>
            <person name="Young S.K."/>
            <person name="Kodira C.D."/>
            <person name="Zeng Q."/>
            <person name="Koehrsen M."/>
            <person name="Alvarado L."/>
            <person name="Berlin A."/>
            <person name="Borenstein D."/>
            <person name="Chen Z."/>
            <person name="Engels R."/>
            <person name="Freedman E."/>
            <person name="Gellesch M."/>
            <person name="Goldberg J."/>
            <person name="Griggs A."/>
            <person name="Gujja S."/>
            <person name="Heiman D."/>
            <person name="Hepburn T."/>
            <person name="Howarth C."/>
            <person name="Jen D."/>
            <person name="Larson L."/>
            <person name="Lewis B."/>
            <person name="Mehta T."/>
            <person name="Park D."/>
            <person name="Pearson M."/>
            <person name="Roberts A."/>
            <person name="Saif S."/>
            <person name="Shea T."/>
            <person name="Shenoy N."/>
            <person name="Sisk P."/>
            <person name="Stolte C."/>
            <person name="Sykes S."/>
            <person name="Walk T."/>
            <person name="White J."/>
            <person name="Yandava C."/>
            <person name="Klein B."/>
            <person name="McEwen J.G."/>
            <person name="Puccia R."/>
            <person name="Goldman G.H."/>
            <person name="Felipe M.S."/>
            <person name="Nino-Vega G."/>
            <person name="San-Blas G."/>
            <person name="Taylor J."/>
            <person name="Mendoza L."/>
            <person name="Galagan J."/>
            <person name="Nusbaum C."/>
            <person name="Birren B."/>
        </authorList>
    </citation>
    <scope>NUCLEOTIDE SEQUENCE</scope>
    <source>
        <strain evidence="1">G186AR</strain>
    </source>
</reference>
<gene>
    <name evidence="1" type="ORF">HCBG_06598</name>
</gene>
<evidence type="ECO:0000313" key="2">
    <source>
        <dbReference type="Proteomes" id="UP000001631"/>
    </source>
</evidence>
<evidence type="ECO:0000313" key="1">
    <source>
        <dbReference type="EMBL" id="EEH05479.1"/>
    </source>
</evidence>
<proteinExistence type="predicted"/>
<dbReference type="AlphaFoldDB" id="C0NTW8"/>
<dbReference type="GeneID" id="69039614"/>
<name>C0NTW8_AJECG</name>
<dbReference type="RefSeq" id="XP_045285960.1">
    <property type="nucleotide sequence ID" value="XM_045433647.1"/>
</dbReference>
<protein>
    <submittedName>
        <fullName evidence="1">Uncharacterized protein</fullName>
    </submittedName>
</protein>